<dbReference type="GO" id="GO:0003677">
    <property type="term" value="F:DNA binding"/>
    <property type="evidence" value="ECO:0007669"/>
    <property type="project" value="InterPro"/>
</dbReference>
<dbReference type="GO" id="GO:0006313">
    <property type="term" value="P:DNA transposition"/>
    <property type="evidence" value="ECO:0007669"/>
    <property type="project" value="InterPro"/>
</dbReference>
<dbReference type="GO" id="GO:0004803">
    <property type="term" value="F:transposase activity"/>
    <property type="evidence" value="ECO:0007669"/>
    <property type="project" value="InterPro"/>
</dbReference>
<dbReference type="NCBIfam" id="NF033564">
    <property type="entry name" value="transpos_ISAs1"/>
    <property type="match status" value="1"/>
</dbReference>
<gene>
    <name evidence="3" type="ORF">F1188_20570</name>
</gene>
<dbReference type="Proteomes" id="UP000324065">
    <property type="component" value="Unassembled WGS sequence"/>
</dbReference>
<organism evidence="3 4">
    <name type="scientific">Roseospira marina</name>
    <dbReference type="NCBI Taxonomy" id="140057"/>
    <lineage>
        <taxon>Bacteria</taxon>
        <taxon>Pseudomonadati</taxon>
        <taxon>Pseudomonadota</taxon>
        <taxon>Alphaproteobacteria</taxon>
        <taxon>Rhodospirillales</taxon>
        <taxon>Rhodospirillaceae</taxon>
        <taxon>Roseospira</taxon>
    </lineage>
</organism>
<dbReference type="OrthoDB" id="8001376at2"/>
<evidence type="ECO:0000313" key="4">
    <source>
        <dbReference type="Proteomes" id="UP000324065"/>
    </source>
</evidence>
<feature type="non-terminal residue" evidence="3">
    <location>
        <position position="1"/>
    </location>
</feature>
<feature type="domain" description="Transposase IS4-like" evidence="1">
    <location>
        <begin position="54"/>
        <end position="296"/>
    </location>
</feature>
<accession>A0A5M6I1V3</accession>
<evidence type="ECO:0000259" key="2">
    <source>
        <dbReference type="Pfam" id="PF13808"/>
    </source>
</evidence>
<dbReference type="Pfam" id="PF13808">
    <property type="entry name" value="DDE_Tnp_1_assoc"/>
    <property type="match status" value="1"/>
</dbReference>
<dbReference type="InterPro" id="IPR051698">
    <property type="entry name" value="Transposase_11-like"/>
</dbReference>
<dbReference type="InterPro" id="IPR047647">
    <property type="entry name" value="ISAs1_transpos"/>
</dbReference>
<reference evidence="3 4" key="1">
    <citation type="submission" date="2019-09" db="EMBL/GenBank/DDBJ databases">
        <title>Genome sequence of Roseospira marina, one of the more divergent members of the non-sulfur purple photosynthetic bacterial family, the Rhodospirillaceae.</title>
        <authorList>
            <person name="Meyer T."/>
            <person name="Kyndt J."/>
        </authorList>
    </citation>
    <scope>NUCLEOTIDE SEQUENCE [LARGE SCALE GENOMIC DNA]</scope>
    <source>
        <strain evidence="3 4">DSM 15113</strain>
    </source>
</reference>
<evidence type="ECO:0000313" key="3">
    <source>
        <dbReference type="EMBL" id="KAA5602186.1"/>
    </source>
</evidence>
<dbReference type="PANTHER" id="PTHR30298:SF0">
    <property type="entry name" value="PROTEIN YBFL-RELATED"/>
    <property type="match status" value="1"/>
</dbReference>
<evidence type="ECO:0000259" key="1">
    <source>
        <dbReference type="Pfam" id="PF01609"/>
    </source>
</evidence>
<dbReference type="RefSeq" id="WP_150064324.1">
    <property type="nucleotide sequence ID" value="NZ_VWPJ01000068.1"/>
</dbReference>
<dbReference type="PANTHER" id="PTHR30298">
    <property type="entry name" value="H REPEAT-ASSOCIATED PREDICTED TRANSPOSASE"/>
    <property type="match status" value="1"/>
</dbReference>
<dbReference type="Pfam" id="PF01609">
    <property type="entry name" value="DDE_Tnp_1"/>
    <property type="match status" value="1"/>
</dbReference>
<protein>
    <submittedName>
        <fullName evidence="3">ISAs1 family transposase</fullName>
    </submittedName>
</protein>
<dbReference type="InterPro" id="IPR002559">
    <property type="entry name" value="Transposase_11"/>
</dbReference>
<sequence length="329" mass="36039">DFAGDREGLFREFLTLKHGIPSHDTFSRIFRLLDPEAFSAAFARFLDDLGAAGAGVVAIDGKTLRRSFDTAAGRSPLAVVSAFASATSTVIGQEAYRATDGDSEIVAARAVLECLDLTGQLVTADALHCQSETARIVLERGGDYLFRLKSNRPALHEMVAGYFAAPDVTAELPAAETSDADHGRVEVRRAVVSTDLSWLRGTKTSCAEPALLPGLASLGMIETTVTRNGKTTTTRHVHVSSRELTPEAYLAAARSHWSIENGLHWVLDMTFDEDRARNRKDHGPENLAILRKLALNVLRRARPGISIRRKRKRCGWTNEFARTIIGQMR</sequence>
<feature type="domain" description="H repeat-associated protein N-terminal" evidence="2">
    <location>
        <begin position="2"/>
        <end position="45"/>
    </location>
</feature>
<dbReference type="EMBL" id="VWPJ01000068">
    <property type="protein sequence ID" value="KAA5602186.1"/>
    <property type="molecule type" value="Genomic_DNA"/>
</dbReference>
<comment type="caution">
    <text evidence="3">The sequence shown here is derived from an EMBL/GenBank/DDBJ whole genome shotgun (WGS) entry which is preliminary data.</text>
</comment>
<dbReference type="AlphaFoldDB" id="A0A5M6I1V3"/>
<proteinExistence type="predicted"/>
<dbReference type="InterPro" id="IPR032806">
    <property type="entry name" value="YbfD_N"/>
</dbReference>
<keyword evidence="4" id="KW-1185">Reference proteome</keyword>
<name>A0A5M6I1V3_9PROT</name>